<dbReference type="AlphaFoldDB" id="A0A8A1LXM4"/>
<dbReference type="PANTHER" id="PTHR43233">
    <property type="entry name" value="FAMILY N-ACETYLTRANSFERASE, PUTATIVE (AFU_ORTHOLOGUE AFUA_6G03350)-RELATED"/>
    <property type="match status" value="1"/>
</dbReference>
<dbReference type="InterPro" id="IPR016181">
    <property type="entry name" value="Acyl_CoA_acyltransferase"/>
</dbReference>
<feature type="compositionally biased region" description="Polar residues" evidence="1">
    <location>
        <begin position="235"/>
        <end position="248"/>
    </location>
</feature>
<gene>
    <name evidence="3" type="ORF">I7I51_08348</name>
</gene>
<dbReference type="InterPro" id="IPR000182">
    <property type="entry name" value="GNAT_dom"/>
</dbReference>
<name>A0A8A1LXM4_AJECA</name>
<dbReference type="InterPro" id="IPR053144">
    <property type="entry name" value="Acetyltransferase_Butenolide"/>
</dbReference>
<dbReference type="OrthoDB" id="10039976at2759"/>
<evidence type="ECO:0000256" key="1">
    <source>
        <dbReference type="SAM" id="MobiDB-lite"/>
    </source>
</evidence>
<organism evidence="3 4">
    <name type="scientific">Ajellomyces capsulatus</name>
    <name type="common">Darling's disease fungus</name>
    <name type="synonym">Histoplasma capsulatum</name>
    <dbReference type="NCBI Taxonomy" id="5037"/>
    <lineage>
        <taxon>Eukaryota</taxon>
        <taxon>Fungi</taxon>
        <taxon>Dikarya</taxon>
        <taxon>Ascomycota</taxon>
        <taxon>Pezizomycotina</taxon>
        <taxon>Eurotiomycetes</taxon>
        <taxon>Eurotiomycetidae</taxon>
        <taxon>Onygenales</taxon>
        <taxon>Ajellomycetaceae</taxon>
        <taxon>Histoplasma</taxon>
    </lineage>
</organism>
<feature type="region of interest" description="Disordered" evidence="1">
    <location>
        <begin position="226"/>
        <end position="248"/>
    </location>
</feature>
<dbReference type="EMBL" id="CP069109">
    <property type="protein sequence ID" value="QSS58918.1"/>
    <property type="molecule type" value="Genomic_DNA"/>
</dbReference>
<evidence type="ECO:0000259" key="2">
    <source>
        <dbReference type="PROSITE" id="PS51186"/>
    </source>
</evidence>
<sequence>MAEAQDKYQHQFQSQSPPFPTQEWVQFFPSPSPKSPAGTAITTTSSAKEDEKVKYMISTDPSLLSLSALDSAFTQEYMYWVKPLPAPVLKDMIDRSLCFGVYRCSNSNIANDNGKVGVGVDIDTDADPATARNMDATTNLTQIGFARLITDYVTFAYLTDVYILPEYQGTGLGSWLLQCINAWVDGRGEYFRRFMMVTVGERAENYYQRVMGVETQGRKGDVFIMGKKGKERGSAPNTSAKTGPSNHTPRSRIFVLPYWFALVETGAAARTHHLRSVIEDYHRQGRI</sequence>
<dbReference type="Gene3D" id="3.40.630.30">
    <property type="match status" value="1"/>
</dbReference>
<reference evidence="3" key="1">
    <citation type="submission" date="2021-01" db="EMBL/GenBank/DDBJ databases">
        <title>Chromosome-level genome assembly of a human fungal pathogen reveals clustering of transcriptionally co-regulated genes.</title>
        <authorList>
            <person name="Voorhies M."/>
            <person name="Cohen S."/>
            <person name="Shea T.P."/>
            <person name="Petrus S."/>
            <person name="Munoz J.F."/>
            <person name="Poplawski S."/>
            <person name="Goldman W.E."/>
            <person name="Michael T."/>
            <person name="Cuomo C.A."/>
            <person name="Sil A."/>
            <person name="Beyhan S."/>
        </authorList>
    </citation>
    <scope>NUCLEOTIDE SEQUENCE</scope>
    <source>
        <strain evidence="3">WU24</strain>
    </source>
</reference>
<feature type="region of interest" description="Disordered" evidence="1">
    <location>
        <begin position="1"/>
        <end position="45"/>
    </location>
</feature>
<keyword evidence="3" id="KW-0808">Transferase</keyword>
<dbReference type="Pfam" id="PF00583">
    <property type="entry name" value="Acetyltransf_1"/>
    <property type="match status" value="1"/>
</dbReference>
<dbReference type="VEuPathDB" id="FungiDB:I7I51_08348"/>
<accession>A0A8A1LXM4</accession>
<evidence type="ECO:0000313" key="3">
    <source>
        <dbReference type="EMBL" id="QSS58918.1"/>
    </source>
</evidence>
<dbReference type="PROSITE" id="PS51186">
    <property type="entry name" value="GNAT"/>
    <property type="match status" value="1"/>
</dbReference>
<dbReference type="PANTHER" id="PTHR43233:SF1">
    <property type="entry name" value="FAMILY N-ACETYLTRANSFERASE, PUTATIVE (AFU_ORTHOLOGUE AFUA_6G03350)-RELATED"/>
    <property type="match status" value="1"/>
</dbReference>
<protein>
    <submittedName>
        <fullName evidence="3">GNAT family N-acetyltransferase</fullName>
    </submittedName>
</protein>
<feature type="domain" description="N-acetyltransferase" evidence="2">
    <location>
        <begin position="61"/>
        <end position="230"/>
    </location>
</feature>
<dbReference type="CDD" id="cd04301">
    <property type="entry name" value="NAT_SF"/>
    <property type="match status" value="1"/>
</dbReference>
<proteinExistence type="predicted"/>
<dbReference type="SUPFAM" id="SSF55729">
    <property type="entry name" value="Acyl-CoA N-acyltransferases (Nat)"/>
    <property type="match status" value="1"/>
</dbReference>
<dbReference type="Proteomes" id="UP000663671">
    <property type="component" value="Chromosome 2"/>
</dbReference>
<evidence type="ECO:0000313" key="4">
    <source>
        <dbReference type="Proteomes" id="UP000663671"/>
    </source>
</evidence>
<dbReference type="GO" id="GO:0016747">
    <property type="term" value="F:acyltransferase activity, transferring groups other than amino-acyl groups"/>
    <property type="evidence" value="ECO:0007669"/>
    <property type="project" value="InterPro"/>
</dbReference>